<dbReference type="PATRIC" id="fig|1423777.3.peg.704"/>
<dbReference type="Gene3D" id="3.90.850.10">
    <property type="entry name" value="Fumarylacetoacetase-like, C-terminal domain"/>
    <property type="match status" value="1"/>
</dbReference>
<sequence>MEGLTMNQTQTKETTSLTKEQENFAQKLFHAYTTRTPLLVSDWQGAVNDDETAYRVQRRLTDLKKEKVGGYKVSLTSEETQKMFASTSPLYGAQVTSRFLHAPTSVSLSNLMEPLVEVELEFKAVKELKSTDSLLELMQKTTVAAGLEVPDSRFKDWFPTLSKYLVMSDAAVGGLVLYGNEKPTTEVFKTTEELAHVNCELLYNGKKLKEGVSSEVLNNPLNSLHWLVKKLEEQGTPLQTGQMVSTGTFVLPPKLAVGNWTAKFDHTLGNVELTVTK</sequence>
<evidence type="ECO:0000313" key="1">
    <source>
        <dbReference type="EMBL" id="KRL05921.1"/>
    </source>
</evidence>
<dbReference type="PANTHER" id="PTHR30143:SF0">
    <property type="entry name" value="2-KETO-4-PENTENOATE HYDRATASE"/>
    <property type="match status" value="1"/>
</dbReference>
<dbReference type="SUPFAM" id="SSF56529">
    <property type="entry name" value="FAH"/>
    <property type="match status" value="1"/>
</dbReference>
<evidence type="ECO:0000313" key="2">
    <source>
        <dbReference type="Proteomes" id="UP000051686"/>
    </source>
</evidence>
<dbReference type="Proteomes" id="UP000051686">
    <property type="component" value="Unassembled WGS sequence"/>
</dbReference>
<proteinExistence type="predicted"/>
<dbReference type="STRING" id="1423777.FD46_GL000684"/>
<organism evidence="1 2">
    <name type="scientific">Liquorilactobacillus oeni DSM 19972</name>
    <dbReference type="NCBI Taxonomy" id="1423777"/>
    <lineage>
        <taxon>Bacteria</taxon>
        <taxon>Bacillati</taxon>
        <taxon>Bacillota</taxon>
        <taxon>Bacilli</taxon>
        <taxon>Lactobacillales</taxon>
        <taxon>Lactobacillaceae</taxon>
        <taxon>Liquorilactobacillus</taxon>
    </lineage>
</organism>
<comment type="caution">
    <text evidence="1">The sequence shown here is derived from an EMBL/GenBank/DDBJ whole genome shotgun (WGS) entry which is preliminary data.</text>
</comment>
<dbReference type="InterPro" id="IPR050772">
    <property type="entry name" value="Hydratase-Decarb/MhpD_sf"/>
</dbReference>
<dbReference type="GO" id="GO:0008684">
    <property type="term" value="F:2-oxopent-4-enoate hydratase activity"/>
    <property type="evidence" value="ECO:0007669"/>
    <property type="project" value="TreeGrafter"/>
</dbReference>
<keyword evidence="2" id="KW-1185">Reference proteome</keyword>
<dbReference type="GO" id="GO:0005737">
    <property type="term" value="C:cytoplasm"/>
    <property type="evidence" value="ECO:0007669"/>
    <property type="project" value="TreeGrafter"/>
</dbReference>
<accession>A0A0R1MDD1</accession>
<name>A0A0R1MDD1_9LACO</name>
<dbReference type="AlphaFoldDB" id="A0A0R1MDD1"/>
<protein>
    <submittedName>
        <fullName evidence="1">2-oxopent-4-enoate hydratase</fullName>
    </submittedName>
</protein>
<dbReference type="PANTHER" id="PTHR30143">
    <property type="entry name" value="ACID HYDRATASE"/>
    <property type="match status" value="1"/>
</dbReference>
<reference evidence="1 2" key="1">
    <citation type="journal article" date="2015" name="Genome Announc.">
        <title>Expanding the biotechnology potential of lactobacilli through comparative genomics of 213 strains and associated genera.</title>
        <authorList>
            <person name="Sun Z."/>
            <person name="Harris H.M."/>
            <person name="McCann A."/>
            <person name="Guo C."/>
            <person name="Argimon S."/>
            <person name="Zhang W."/>
            <person name="Yang X."/>
            <person name="Jeffery I.B."/>
            <person name="Cooney J.C."/>
            <person name="Kagawa T.F."/>
            <person name="Liu W."/>
            <person name="Song Y."/>
            <person name="Salvetti E."/>
            <person name="Wrobel A."/>
            <person name="Rasinkangas P."/>
            <person name="Parkhill J."/>
            <person name="Rea M.C."/>
            <person name="O'Sullivan O."/>
            <person name="Ritari J."/>
            <person name="Douillard F.P."/>
            <person name="Paul Ross R."/>
            <person name="Yang R."/>
            <person name="Briner A.E."/>
            <person name="Felis G.E."/>
            <person name="de Vos W.M."/>
            <person name="Barrangou R."/>
            <person name="Klaenhammer T.R."/>
            <person name="Caufield P.W."/>
            <person name="Cui Y."/>
            <person name="Zhang H."/>
            <person name="O'Toole P.W."/>
        </authorList>
    </citation>
    <scope>NUCLEOTIDE SEQUENCE [LARGE SCALE GENOMIC DNA]</scope>
    <source>
        <strain evidence="1 2">DSM 19972</strain>
    </source>
</reference>
<dbReference type="InterPro" id="IPR036663">
    <property type="entry name" value="Fumarylacetoacetase_C_sf"/>
</dbReference>
<gene>
    <name evidence="1" type="ORF">FD46_GL000684</name>
</gene>
<dbReference type="EMBL" id="AZEH01000020">
    <property type="protein sequence ID" value="KRL05921.1"/>
    <property type="molecule type" value="Genomic_DNA"/>
</dbReference>